<dbReference type="AlphaFoldDB" id="A0A378LW26"/>
<sequence>MELINKIIHLEKRLLARSEPVENLIHLIDDEFIEFSSSGAVYDKIEAGRWLAEKNSSEIKGVEFEAKCLSEEIILLAYISEIRPNPFSNAKFARRVSIWRKNKDRWQMVFHQGLSLDKKNLPTQVENKSFE</sequence>
<evidence type="ECO:0000313" key="1">
    <source>
        <dbReference type="EMBL" id="STY31150.1"/>
    </source>
</evidence>
<dbReference type="Proteomes" id="UP000255297">
    <property type="component" value="Unassembled WGS sequence"/>
</dbReference>
<dbReference type="InterPro" id="IPR032710">
    <property type="entry name" value="NTF2-like_dom_sf"/>
</dbReference>
<gene>
    <name evidence="1" type="ORF">NCTC11532_02760</name>
</gene>
<name>A0A378LW26_9GAMM</name>
<organism evidence="1 2">
    <name type="scientific">Legionella wadsworthii</name>
    <dbReference type="NCBI Taxonomy" id="28088"/>
    <lineage>
        <taxon>Bacteria</taxon>
        <taxon>Pseudomonadati</taxon>
        <taxon>Pseudomonadota</taxon>
        <taxon>Gammaproteobacteria</taxon>
        <taxon>Legionellales</taxon>
        <taxon>Legionellaceae</taxon>
        <taxon>Legionella</taxon>
    </lineage>
</organism>
<evidence type="ECO:0000313" key="2">
    <source>
        <dbReference type="Proteomes" id="UP000255297"/>
    </source>
</evidence>
<dbReference type="EMBL" id="UGPB01000001">
    <property type="protein sequence ID" value="STY31150.1"/>
    <property type="molecule type" value="Genomic_DNA"/>
</dbReference>
<dbReference type="STRING" id="1122170.GCA_000701265_03011"/>
<accession>A0A378LW26</accession>
<protein>
    <submittedName>
        <fullName evidence="1">Uncharacterized protein conserved in bacteria</fullName>
    </submittedName>
</protein>
<keyword evidence="2" id="KW-1185">Reference proteome</keyword>
<proteinExistence type="predicted"/>
<dbReference type="SUPFAM" id="SSF54427">
    <property type="entry name" value="NTF2-like"/>
    <property type="match status" value="1"/>
</dbReference>
<dbReference type="OrthoDB" id="121974at2"/>
<reference evidence="1 2" key="1">
    <citation type="submission" date="2018-06" db="EMBL/GenBank/DDBJ databases">
        <authorList>
            <consortium name="Pathogen Informatics"/>
            <person name="Doyle S."/>
        </authorList>
    </citation>
    <scope>NUCLEOTIDE SEQUENCE [LARGE SCALE GENOMIC DNA]</scope>
    <source>
        <strain evidence="1 2">NCTC11532</strain>
    </source>
</reference>
<dbReference type="RefSeq" id="WP_051635472.1">
    <property type="nucleotide sequence ID" value="NZ_CAAAIS010000009.1"/>
</dbReference>